<dbReference type="GO" id="GO:0003878">
    <property type="term" value="F:ATP citrate synthase activity"/>
    <property type="evidence" value="ECO:0007669"/>
    <property type="project" value="TreeGrafter"/>
</dbReference>
<dbReference type="EMBL" id="PKPP01009841">
    <property type="protein sequence ID" value="PWA47371.1"/>
    <property type="molecule type" value="Genomic_DNA"/>
</dbReference>
<sequence>MKLMNGIQCLFQVLMESFISESSIRVLILIYDEAAYAAHPTANGFINFASFRGYCVVIGPATVRRIQAGAFKVGDTAGTIDNSIQCKLHKLGSVGPNLLDNISRSSGYSSDDRRPVNLQRRLSFLFGHRDYEVAGGYKYHEEP</sequence>
<dbReference type="STRING" id="35608.A0A2U1LEE3"/>
<accession>A0A2U1LEE3</accession>
<organism evidence="1 2">
    <name type="scientific">Artemisia annua</name>
    <name type="common">Sweet wormwood</name>
    <dbReference type="NCBI Taxonomy" id="35608"/>
    <lineage>
        <taxon>Eukaryota</taxon>
        <taxon>Viridiplantae</taxon>
        <taxon>Streptophyta</taxon>
        <taxon>Embryophyta</taxon>
        <taxon>Tracheophyta</taxon>
        <taxon>Spermatophyta</taxon>
        <taxon>Magnoliopsida</taxon>
        <taxon>eudicotyledons</taxon>
        <taxon>Gunneridae</taxon>
        <taxon>Pentapetalae</taxon>
        <taxon>asterids</taxon>
        <taxon>campanulids</taxon>
        <taxon>Asterales</taxon>
        <taxon>Asteraceae</taxon>
        <taxon>Asteroideae</taxon>
        <taxon>Anthemideae</taxon>
        <taxon>Artemisiinae</taxon>
        <taxon>Artemisia</taxon>
    </lineage>
</organism>
<dbReference type="AlphaFoldDB" id="A0A2U1LEE3"/>
<comment type="caution">
    <text evidence="1">The sequence shown here is derived from an EMBL/GenBank/DDBJ whole genome shotgun (WGS) entry which is preliminary data.</text>
</comment>
<dbReference type="GO" id="GO:0006085">
    <property type="term" value="P:acetyl-CoA biosynthetic process"/>
    <property type="evidence" value="ECO:0007669"/>
    <property type="project" value="TreeGrafter"/>
</dbReference>
<dbReference type="GO" id="GO:0005829">
    <property type="term" value="C:cytosol"/>
    <property type="evidence" value="ECO:0007669"/>
    <property type="project" value="TreeGrafter"/>
</dbReference>
<evidence type="ECO:0000313" key="1">
    <source>
        <dbReference type="EMBL" id="PWA47371.1"/>
    </source>
</evidence>
<proteinExistence type="predicted"/>
<dbReference type="OrthoDB" id="1744747at2759"/>
<keyword evidence="2" id="KW-1185">Reference proteome</keyword>
<gene>
    <name evidence="1" type="ORF">CTI12_AA499960</name>
</gene>
<protein>
    <submittedName>
        <fullName evidence="1">ATP-citrate synthase beta chain protein 2</fullName>
    </submittedName>
</protein>
<dbReference type="PANTHER" id="PTHR23118">
    <property type="entry name" value="ATP-CITRATE SYNTHASE"/>
    <property type="match status" value="1"/>
</dbReference>
<dbReference type="InterPro" id="IPR002020">
    <property type="entry name" value="Citrate_synthase"/>
</dbReference>
<dbReference type="GO" id="GO:0006633">
    <property type="term" value="P:fatty acid biosynthetic process"/>
    <property type="evidence" value="ECO:0007669"/>
    <property type="project" value="TreeGrafter"/>
</dbReference>
<dbReference type="Proteomes" id="UP000245207">
    <property type="component" value="Unassembled WGS sequence"/>
</dbReference>
<reference evidence="1 2" key="1">
    <citation type="journal article" date="2018" name="Mol. Plant">
        <title>The genome of Artemisia annua provides insight into the evolution of Asteraceae family and artemisinin biosynthesis.</title>
        <authorList>
            <person name="Shen Q."/>
            <person name="Zhang L."/>
            <person name="Liao Z."/>
            <person name="Wang S."/>
            <person name="Yan T."/>
            <person name="Shi P."/>
            <person name="Liu M."/>
            <person name="Fu X."/>
            <person name="Pan Q."/>
            <person name="Wang Y."/>
            <person name="Lv Z."/>
            <person name="Lu X."/>
            <person name="Zhang F."/>
            <person name="Jiang W."/>
            <person name="Ma Y."/>
            <person name="Chen M."/>
            <person name="Hao X."/>
            <person name="Li L."/>
            <person name="Tang Y."/>
            <person name="Lv G."/>
            <person name="Zhou Y."/>
            <person name="Sun X."/>
            <person name="Brodelius P.E."/>
            <person name="Rose J.K.C."/>
            <person name="Tang K."/>
        </authorList>
    </citation>
    <scope>NUCLEOTIDE SEQUENCE [LARGE SCALE GENOMIC DNA]</scope>
    <source>
        <strain evidence="2">cv. Huhao1</strain>
        <tissue evidence="1">Leaf</tissue>
    </source>
</reference>
<dbReference type="PANTHER" id="PTHR23118:SF42">
    <property type="entry name" value="ATP-CITRATE SYNTHASE"/>
    <property type="match status" value="1"/>
</dbReference>
<evidence type="ECO:0000313" key="2">
    <source>
        <dbReference type="Proteomes" id="UP000245207"/>
    </source>
</evidence>
<name>A0A2U1LEE3_ARTAN</name>